<dbReference type="Pfam" id="PF12849">
    <property type="entry name" value="PBP_like_2"/>
    <property type="match status" value="1"/>
</dbReference>
<dbReference type="PANTHER" id="PTHR37945:SF1">
    <property type="entry name" value="EXTRACELLULAR TUNGSTATE BINDING PROTEIN"/>
    <property type="match status" value="1"/>
</dbReference>
<dbReference type="SUPFAM" id="SSF53850">
    <property type="entry name" value="Periplasmic binding protein-like II"/>
    <property type="match status" value="1"/>
</dbReference>
<dbReference type="EMBL" id="JBANFI010000007">
    <property type="protein sequence ID" value="MFK7161647.1"/>
    <property type="molecule type" value="Genomic_DNA"/>
</dbReference>
<comment type="caution">
    <text evidence="2">The sequence shown here is derived from an EMBL/GenBank/DDBJ whole genome shotgun (WGS) entry which is preliminary data.</text>
</comment>
<dbReference type="PANTHER" id="PTHR37945">
    <property type="entry name" value="EXTRACELLULAR TUNGSTATE BINDING PROTEIN"/>
    <property type="match status" value="1"/>
</dbReference>
<keyword evidence="3" id="KW-1185">Reference proteome</keyword>
<evidence type="ECO:0000313" key="3">
    <source>
        <dbReference type="Proteomes" id="UP001621714"/>
    </source>
</evidence>
<dbReference type="InterPro" id="IPR024370">
    <property type="entry name" value="PBP_domain"/>
</dbReference>
<dbReference type="RefSeq" id="WP_405340868.1">
    <property type="nucleotide sequence ID" value="NZ_JBANFI010000007.1"/>
</dbReference>
<gene>
    <name evidence="2" type="ORF">V6U78_11425</name>
</gene>
<evidence type="ECO:0000313" key="2">
    <source>
        <dbReference type="EMBL" id="MFK7161647.1"/>
    </source>
</evidence>
<dbReference type="Proteomes" id="UP001621714">
    <property type="component" value="Unassembled WGS sequence"/>
</dbReference>
<dbReference type="InterPro" id="IPR052738">
    <property type="entry name" value="ABC-Tungstate_binding"/>
</dbReference>
<reference evidence="2 3" key="1">
    <citation type="submission" date="2024-02" db="EMBL/GenBank/DDBJ databases">
        <title>Marinospirillum sp. MEB 164 isolated from Lonar lake sediment.</title>
        <authorList>
            <person name="Joshi A."/>
            <person name="Thite S."/>
        </authorList>
    </citation>
    <scope>NUCLEOTIDE SEQUENCE [LARGE SCALE GENOMIC DNA]</scope>
    <source>
        <strain evidence="2 3">MEB164</strain>
    </source>
</reference>
<proteinExistence type="predicted"/>
<name>A0ABW8PZE4_9GAMM</name>
<sequence>MFGSLSRWRQAGAFLLVALLAMPLFAAERIRLATTTSTYNSGLLDALLPEFERATGIQVQVLSVGTGQALRLGRDGDVDLVMTHAPAAEEAFVEAGHGIDPRRLMYNDFVLVGPANDPVGLRESEGVVEAFERMARGNTPFISRGDDSGTHKKELEIWALTQYDPSFAHYHAVGQGMGRVLLMASEMQGYTLTDRGTWLAMRQRLDLELLAEGSIDLANPYQVILVNPQRHPHVQLAAATQFRDWLVSAEGQALIGRFTVDGEPLFFPDAD</sequence>
<dbReference type="Gene3D" id="3.40.190.10">
    <property type="entry name" value="Periplasmic binding protein-like II"/>
    <property type="match status" value="2"/>
</dbReference>
<feature type="domain" description="PBP" evidence="1">
    <location>
        <begin position="32"/>
        <end position="250"/>
    </location>
</feature>
<accession>A0ABW8PZE4</accession>
<protein>
    <submittedName>
        <fullName evidence="2">Substrate-binding domain-containing protein</fullName>
    </submittedName>
</protein>
<evidence type="ECO:0000259" key="1">
    <source>
        <dbReference type="Pfam" id="PF12849"/>
    </source>
</evidence>
<organism evidence="2 3">
    <name type="scientific">Marinospirillum alkalitolerans</name>
    <dbReference type="NCBI Taxonomy" id="3123374"/>
    <lineage>
        <taxon>Bacteria</taxon>
        <taxon>Pseudomonadati</taxon>
        <taxon>Pseudomonadota</taxon>
        <taxon>Gammaproteobacteria</taxon>
        <taxon>Oceanospirillales</taxon>
        <taxon>Oceanospirillaceae</taxon>
        <taxon>Marinospirillum</taxon>
    </lineage>
</organism>